<dbReference type="Proteomes" id="UP000534294">
    <property type="component" value="Unassembled WGS sequence"/>
</dbReference>
<gene>
    <name evidence="5" type="ORF">HNQ64_002669</name>
</gene>
<keyword evidence="3" id="KW-0732">Signal</keyword>
<feature type="domain" description="BD-FAE-like" evidence="4">
    <location>
        <begin position="90"/>
        <end position="198"/>
    </location>
</feature>
<name>A0A7W8DQZ8_9BACT</name>
<protein>
    <submittedName>
        <fullName evidence="5">Acetyl esterase/lipase</fullName>
    </submittedName>
</protein>
<evidence type="ECO:0000313" key="6">
    <source>
        <dbReference type="Proteomes" id="UP000534294"/>
    </source>
</evidence>
<sequence>MNLRVLCLFLACMATLGHAQITSENNDRLRQGLKRYPAADTNKNGVLSLEEAKAYLAKNKLGPTPTEKKPGALKPDVADVAYGPHARHKLDLYLTKKTATPAPLVLLIHGGGFRGGDKSRWASDKTVQALLDQGISCAAINYPFLTDKPIQDILRDCARSVQFLRANAGEWNLDKAHFASMGGSAGAGTSLWLATRDDLADPKAVDPVLRESTRLVCAVCNATQATYDVSRWESFMGPAKPEFGTSPLEAALFYHLPSIEAMTTESGKAILRECDMLAWITSDDPPLLVNNAQVVAAPTNRGEWLHCIHHARAVHQQCVTAQVSCIVLQDQEGPKTDITAFLVQHLRAEGE</sequence>
<dbReference type="InterPro" id="IPR050300">
    <property type="entry name" value="GDXG_lipolytic_enzyme"/>
</dbReference>
<evidence type="ECO:0000256" key="3">
    <source>
        <dbReference type="SAM" id="SignalP"/>
    </source>
</evidence>
<dbReference type="InterPro" id="IPR049492">
    <property type="entry name" value="BD-FAE-like_dom"/>
</dbReference>
<evidence type="ECO:0000256" key="1">
    <source>
        <dbReference type="ARBA" id="ARBA00010515"/>
    </source>
</evidence>
<comment type="caution">
    <text evidence="5">The sequence shown here is derived from an EMBL/GenBank/DDBJ whole genome shotgun (WGS) entry which is preliminary data.</text>
</comment>
<evidence type="ECO:0000313" key="5">
    <source>
        <dbReference type="EMBL" id="MBB5038406.1"/>
    </source>
</evidence>
<dbReference type="SUPFAM" id="SSF53474">
    <property type="entry name" value="alpha/beta-Hydrolases"/>
    <property type="match status" value="1"/>
</dbReference>
<keyword evidence="2" id="KW-0378">Hydrolase</keyword>
<dbReference type="GO" id="GO:0004806">
    <property type="term" value="F:triacylglycerol lipase activity"/>
    <property type="evidence" value="ECO:0007669"/>
    <property type="project" value="TreeGrafter"/>
</dbReference>
<dbReference type="InterPro" id="IPR029058">
    <property type="entry name" value="AB_hydrolase_fold"/>
</dbReference>
<dbReference type="Gene3D" id="3.40.50.1820">
    <property type="entry name" value="alpha/beta hydrolase"/>
    <property type="match status" value="1"/>
</dbReference>
<dbReference type="PANTHER" id="PTHR48081">
    <property type="entry name" value="AB HYDROLASE SUPERFAMILY PROTEIN C4A8.06C"/>
    <property type="match status" value="1"/>
</dbReference>
<accession>A0A7W8DQZ8</accession>
<dbReference type="Pfam" id="PF20434">
    <property type="entry name" value="BD-FAE"/>
    <property type="match status" value="1"/>
</dbReference>
<keyword evidence="6" id="KW-1185">Reference proteome</keyword>
<organism evidence="5 6">
    <name type="scientific">Prosthecobacter dejongeii</name>
    <dbReference type="NCBI Taxonomy" id="48465"/>
    <lineage>
        <taxon>Bacteria</taxon>
        <taxon>Pseudomonadati</taxon>
        <taxon>Verrucomicrobiota</taxon>
        <taxon>Verrucomicrobiia</taxon>
        <taxon>Verrucomicrobiales</taxon>
        <taxon>Verrucomicrobiaceae</taxon>
        <taxon>Prosthecobacter</taxon>
    </lineage>
</organism>
<feature type="chain" id="PRO_5031529724" evidence="3">
    <location>
        <begin position="20"/>
        <end position="351"/>
    </location>
</feature>
<dbReference type="AlphaFoldDB" id="A0A7W8DQZ8"/>
<evidence type="ECO:0000256" key="2">
    <source>
        <dbReference type="ARBA" id="ARBA00022801"/>
    </source>
</evidence>
<proteinExistence type="inferred from homology"/>
<dbReference type="RefSeq" id="WP_184209204.1">
    <property type="nucleotide sequence ID" value="NZ_JACHIF010000005.1"/>
</dbReference>
<evidence type="ECO:0000259" key="4">
    <source>
        <dbReference type="Pfam" id="PF20434"/>
    </source>
</evidence>
<feature type="signal peptide" evidence="3">
    <location>
        <begin position="1"/>
        <end position="19"/>
    </location>
</feature>
<reference evidence="5 6" key="1">
    <citation type="submission" date="2020-08" db="EMBL/GenBank/DDBJ databases">
        <title>Genomic Encyclopedia of Type Strains, Phase IV (KMG-IV): sequencing the most valuable type-strain genomes for metagenomic binning, comparative biology and taxonomic classification.</title>
        <authorList>
            <person name="Goeker M."/>
        </authorList>
    </citation>
    <scope>NUCLEOTIDE SEQUENCE [LARGE SCALE GENOMIC DNA]</scope>
    <source>
        <strain evidence="5 6">DSM 12251</strain>
    </source>
</reference>
<dbReference type="EMBL" id="JACHIF010000005">
    <property type="protein sequence ID" value="MBB5038406.1"/>
    <property type="molecule type" value="Genomic_DNA"/>
</dbReference>
<comment type="similarity">
    <text evidence="1">Belongs to the 'GDXG' lipolytic enzyme family.</text>
</comment>
<dbReference type="PANTHER" id="PTHR48081:SF30">
    <property type="entry name" value="ACETYL-HYDROLASE LIPR-RELATED"/>
    <property type="match status" value="1"/>
</dbReference>